<name>A0A563F278_9PSEU</name>
<evidence type="ECO:0000313" key="4">
    <source>
        <dbReference type="EMBL" id="TWP53912.1"/>
    </source>
</evidence>
<dbReference type="InterPro" id="IPR027417">
    <property type="entry name" value="P-loop_NTPase"/>
</dbReference>
<evidence type="ECO:0000313" key="5">
    <source>
        <dbReference type="Proteomes" id="UP000316639"/>
    </source>
</evidence>
<dbReference type="Pfam" id="PF13191">
    <property type="entry name" value="AAA_16"/>
    <property type="match status" value="1"/>
</dbReference>
<dbReference type="GO" id="GO:0005524">
    <property type="term" value="F:ATP binding"/>
    <property type="evidence" value="ECO:0007669"/>
    <property type="project" value="UniProtKB-KW"/>
</dbReference>
<dbReference type="InterPro" id="IPR036388">
    <property type="entry name" value="WH-like_DNA-bd_sf"/>
</dbReference>
<gene>
    <name evidence="4" type="ORF">FKR81_03935</name>
</gene>
<dbReference type="OrthoDB" id="3656034at2"/>
<keyword evidence="1" id="KW-0547">Nucleotide-binding</keyword>
<dbReference type="GO" id="GO:0004016">
    <property type="term" value="F:adenylate cyclase activity"/>
    <property type="evidence" value="ECO:0007669"/>
    <property type="project" value="TreeGrafter"/>
</dbReference>
<dbReference type="InterPro" id="IPR016032">
    <property type="entry name" value="Sig_transdc_resp-reg_C-effctor"/>
</dbReference>
<dbReference type="PROSITE" id="PS50043">
    <property type="entry name" value="HTH_LUXR_2"/>
    <property type="match status" value="1"/>
</dbReference>
<evidence type="ECO:0000259" key="3">
    <source>
        <dbReference type="PROSITE" id="PS50043"/>
    </source>
</evidence>
<reference evidence="4 5" key="1">
    <citation type="submission" date="2019-07" db="EMBL/GenBank/DDBJ databases">
        <title>Lentzea xizangensis sp. nov., isolated from Qinghai-Tibetan Plateau Soils.</title>
        <authorList>
            <person name="Huang J."/>
        </authorList>
    </citation>
    <scope>NUCLEOTIDE SEQUENCE [LARGE SCALE GENOMIC DNA]</scope>
    <source>
        <strain evidence="4 5">FXJ1.1311</strain>
    </source>
</reference>
<feature type="domain" description="HTH luxR-type" evidence="3">
    <location>
        <begin position="861"/>
        <end position="926"/>
    </location>
</feature>
<dbReference type="SMART" id="SM00421">
    <property type="entry name" value="HTH_LUXR"/>
    <property type="match status" value="1"/>
</dbReference>
<dbReference type="SUPFAM" id="SSF46894">
    <property type="entry name" value="C-terminal effector domain of the bipartite response regulators"/>
    <property type="match status" value="1"/>
</dbReference>
<evidence type="ECO:0000256" key="1">
    <source>
        <dbReference type="ARBA" id="ARBA00022741"/>
    </source>
</evidence>
<proteinExistence type="predicted"/>
<protein>
    <submittedName>
        <fullName evidence="4">Helix-turn-helix transcriptional regulator</fullName>
    </submittedName>
</protein>
<dbReference type="GO" id="GO:0006355">
    <property type="term" value="P:regulation of DNA-templated transcription"/>
    <property type="evidence" value="ECO:0007669"/>
    <property type="project" value="InterPro"/>
</dbReference>
<dbReference type="SUPFAM" id="SSF52540">
    <property type="entry name" value="P-loop containing nucleoside triphosphate hydrolases"/>
    <property type="match status" value="1"/>
</dbReference>
<dbReference type="InterPro" id="IPR041664">
    <property type="entry name" value="AAA_16"/>
</dbReference>
<dbReference type="GO" id="GO:0003677">
    <property type="term" value="F:DNA binding"/>
    <property type="evidence" value="ECO:0007669"/>
    <property type="project" value="InterPro"/>
</dbReference>
<evidence type="ECO:0000256" key="2">
    <source>
        <dbReference type="ARBA" id="ARBA00022840"/>
    </source>
</evidence>
<dbReference type="Proteomes" id="UP000316639">
    <property type="component" value="Unassembled WGS sequence"/>
</dbReference>
<organism evidence="4 5">
    <name type="scientific">Lentzea tibetensis</name>
    <dbReference type="NCBI Taxonomy" id="2591470"/>
    <lineage>
        <taxon>Bacteria</taxon>
        <taxon>Bacillati</taxon>
        <taxon>Actinomycetota</taxon>
        <taxon>Actinomycetes</taxon>
        <taxon>Pseudonocardiales</taxon>
        <taxon>Pseudonocardiaceae</taxon>
        <taxon>Lentzea</taxon>
    </lineage>
</organism>
<dbReference type="PANTHER" id="PTHR16305:SF35">
    <property type="entry name" value="TRANSCRIPTIONAL ACTIVATOR DOMAIN"/>
    <property type="match status" value="1"/>
</dbReference>
<dbReference type="InterPro" id="IPR000792">
    <property type="entry name" value="Tscrpt_reg_LuxR_C"/>
</dbReference>
<dbReference type="RefSeq" id="WP_146349508.1">
    <property type="nucleotide sequence ID" value="NZ_VOBR01000002.1"/>
</dbReference>
<dbReference type="PRINTS" id="PR00038">
    <property type="entry name" value="HTHLUXR"/>
</dbReference>
<dbReference type="PANTHER" id="PTHR16305">
    <property type="entry name" value="TESTICULAR SOLUBLE ADENYLYL CYCLASE"/>
    <property type="match status" value="1"/>
</dbReference>
<comment type="caution">
    <text evidence="4">The sequence shown here is derived from an EMBL/GenBank/DDBJ whole genome shotgun (WGS) entry which is preliminary data.</text>
</comment>
<accession>A0A563F278</accession>
<dbReference type="Gene3D" id="1.10.10.10">
    <property type="entry name" value="Winged helix-like DNA-binding domain superfamily/Winged helix DNA-binding domain"/>
    <property type="match status" value="1"/>
</dbReference>
<dbReference type="Pfam" id="PF00196">
    <property type="entry name" value="GerE"/>
    <property type="match status" value="1"/>
</dbReference>
<keyword evidence="5" id="KW-1185">Reference proteome</keyword>
<dbReference type="GO" id="GO:0005737">
    <property type="term" value="C:cytoplasm"/>
    <property type="evidence" value="ECO:0007669"/>
    <property type="project" value="TreeGrafter"/>
</dbReference>
<dbReference type="AlphaFoldDB" id="A0A563F278"/>
<dbReference type="EMBL" id="VOBR01000002">
    <property type="protein sequence ID" value="TWP53912.1"/>
    <property type="molecule type" value="Genomic_DNA"/>
</dbReference>
<sequence>MRTAAPGSRPPVLLGRRGERELLEGLIENVRGGQSAVLVIRGEAGTGKTALLDHCARQATGFRVAAICGVEAEMELPFAAVHQLCTPMLGRLDLLPEPQQTALRVALGLSPGEVPSRFLVALAVLSLLSAVAEERPLLCLVDDAHWLDNASGQALGFAARRLLAESVALVFTAREPVTRWLEGLPELPLGGLEDQDARALLAWAVPGRLDERIRDRIIVETGGNPLALLELPRGMSAAELAGGFDLPGAGGLSEQMENHYLRRISTLPEATQRLLLLAAAESAGDAALVWGAAQQAGIGFRALAPAVDARLATQTGQQIRFHHPLVRSAVYRAAAPSARQAAHQALAEVTDPHRDPDRRAWHRALAASSPDEEVAAELEHSAGRALTLGGLAAAAAFLERAAELTPDAARRAGRALRAAEAKHFSGDAEAALRLLAQAEAGRLNEREQARAHLLRGRTAFGSSRALDGPPLLLTAARELAPLDPLTSRDTYLSALFTAIIVGRLAGEVDLVGVARAARAAPTSATAARPQDLLLDGLALVITEGHAAGAPLLKDAVRAFRTTDITITQAMGWLWPAAHAAFDLWDDESWEELSARHTRLAREVGGLYMLPLALDTQIRFELFAGRLTSAASLVEQVAAVTDVTVAGTAPYGVLGLPHYSALALAAFQGREATAAPLIHAVSAQLMRRGEGMGLTMVEHAKAVLYNGLGRYPQACEAARSGAGQTSELALSNWSLPELVEAAVRTDQHALAEDARARLEQTTTPSATDWALGIQDRCNALVTGAEAHYRDAIDHLGRTRMRTEHARAHLLFGEWLRRERRRVEAGEHLRTAHSMFVEMGMEAFAERARRERRANGETIHKRRAGTHDELTPQEAQIAQLARTGLTNPEIGSQLFLSPRTVEWHLKKIFAKLAISSRRELLSALPERARSDTRPSAGPAAHA</sequence>
<keyword evidence="2" id="KW-0067">ATP-binding</keyword>
<dbReference type="CDD" id="cd06170">
    <property type="entry name" value="LuxR_C_like"/>
    <property type="match status" value="1"/>
</dbReference>